<evidence type="ECO:0000313" key="4">
    <source>
        <dbReference type="EnsemblPlants" id="QL03p014360:mrna"/>
    </source>
</evidence>
<dbReference type="InterPro" id="IPR015679">
    <property type="entry name" value="PLipase_D_fam"/>
</dbReference>
<dbReference type="InterPro" id="IPR011990">
    <property type="entry name" value="TPR-like_helical_dom_sf"/>
</dbReference>
<name>A0A7N2L574_QUELO</name>
<dbReference type="Gramene" id="QL03p014360:mrna">
    <property type="protein sequence ID" value="QL03p014360:mrna"/>
    <property type="gene ID" value="QL03p014360"/>
</dbReference>
<evidence type="ECO:0008006" key="6">
    <source>
        <dbReference type="Google" id="ProtNLM"/>
    </source>
</evidence>
<keyword evidence="5" id="KW-1185">Reference proteome</keyword>
<feature type="repeat" description="PPR" evidence="3">
    <location>
        <begin position="216"/>
        <end position="250"/>
    </location>
</feature>
<dbReference type="Gene3D" id="1.25.40.10">
    <property type="entry name" value="Tetratricopeptide repeat domain"/>
    <property type="match status" value="2"/>
</dbReference>
<dbReference type="NCBIfam" id="TIGR00756">
    <property type="entry name" value="PPR"/>
    <property type="match status" value="3"/>
</dbReference>
<dbReference type="InParanoid" id="A0A7N2L574"/>
<dbReference type="InterPro" id="IPR002885">
    <property type="entry name" value="PPR_rpt"/>
</dbReference>
<dbReference type="Gene3D" id="3.30.870.10">
    <property type="entry name" value="Endonuclease Chain A"/>
    <property type="match status" value="1"/>
</dbReference>
<dbReference type="GO" id="GO:0009395">
    <property type="term" value="P:phospholipid catabolic process"/>
    <property type="evidence" value="ECO:0007669"/>
    <property type="project" value="TreeGrafter"/>
</dbReference>
<dbReference type="Proteomes" id="UP000594261">
    <property type="component" value="Chromosome 3"/>
</dbReference>
<feature type="repeat" description="PPR" evidence="3">
    <location>
        <begin position="104"/>
        <end position="138"/>
    </location>
</feature>
<reference evidence="4" key="2">
    <citation type="submission" date="2021-01" db="UniProtKB">
        <authorList>
            <consortium name="EnsemblPlants"/>
        </authorList>
    </citation>
    <scope>IDENTIFICATION</scope>
</reference>
<keyword evidence="2" id="KW-0443">Lipid metabolism</keyword>
<dbReference type="Pfam" id="PF13041">
    <property type="entry name" value="PPR_2"/>
    <property type="match status" value="1"/>
</dbReference>
<dbReference type="PANTHER" id="PTHR18896">
    <property type="entry name" value="PHOSPHOLIPASE D"/>
    <property type="match status" value="1"/>
</dbReference>
<dbReference type="GO" id="GO:0004630">
    <property type="term" value="F:phospholipase D activity"/>
    <property type="evidence" value="ECO:0007669"/>
    <property type="project" value="TreeGrafter"/>
</dbReference>
<feature type="repeat" description="PPR" evidence="3">
    <location>
        <begin position="139"/>
        <end position="173"/>
    </location>
</feature>
<dbReference type="SUPFAM" id="SSF56024">
    <property type="entry name" value="Phospholipase D/nuclease"/>
    <property type="match status" value="2"/>
</dbReference>
<feature type="repeat" description="PPR" evidence="3">
    <location>
        <begin position="251"/>
        <end position="285"/>
    </location>
</feature>
<dbReference type="PANTHER" id="PTHR18896:SF65">
    <property type="entry name" value="PHOSPHOLIPASE D BETA 1"/>
    <property type="match status" value="1"/>
</dbReference>
<dbReference type="Pfam" id="PF12854">
    <property type="entry name" value="PPR_1"/>
    <property type="match status" value="1"/>
</dbReference>
<evidence type="ECO:0000256" key="2">
    <source>
        <dbReference type="ARBA" id="ARBA00023098"/>
    </source>
</evidence>
<dbReference type="EnsemblPlants" id="QL03p014360:mrna">
    <property type="protein sequence ID" value="QL03p014360:mrna"/>
    <property type="gene ID" value="QL03p014360"/>
</dbReference>
<dbReference type="Pfam" id="PF01535">
    <property type="entry name" value="PPR"/>
    <property type="match status" value="1"/>
</dbReference>
<protein>
    <recommendedName>
        <fullName evidence="6">Pentatricopeptide repeat-containing protein</fullName>
    </recommendedName>
</protein>
<feature type="repeat" description="PPR" evidence="3">
    <location>
        <begin position="69"/>
        <end position="103"/>
    </location>
</feature>
<evidence type="ECO:0000313" key="5">
    <source>
        <dbReference type="Proteomes" id="UP000594261"/>
    </source>
</evidence>
<proteinExistence type="predicted"/>
<dbReference type="PROSITE" id="PS51375">
    <property type="entry name" value="PPR"/>
    <property type="match status" value="5"/>
</dbReference>
<sequence length="476" mass="53413">MHGIKEQEGEDDDENDIESPCLFDTMLHMHPLRSIVDFTQLLGAIARMKHYSVIVTLIRDMGSFGITPNVYILNVLINCYSHLNRVDFGFSVLATILKLGYQPTQPTLNTLLKGLCLQGNISGAVSLVEEMENKGYQPDAITCGTIVNGLCKIGQTGLAIRLLRTLENRNFEQDVVLYSTVIDTLFKDKLSMRNAGEFTTAREIFSSLLAKGLQLDVWTYTIMVKGFCKEGLIDEVIELLEKMEGSGYSPNEHTYNTIIQGLLQHGETAKAMKYLKMMVDKGFSANATAAAMFIDLLSSNQGNTAGCPREPWHDLHSRIDGPAAYDVLTNFEDRWLKAAKPHAPWTNDNDPEAWHVQIFRSIDSNSVKGFPKDPRDATSKNLVCGKNLQIDMSINTAYVKVIRAAQHFIYIENQYFIGSSYNWSSHKDIGANNLIPMEIALKIAEKIRANERFSEYILLSQCGQMVLLLRGFYVGR</sequence>
<accession>A0A7N2L574</accession>
<organism evidence="4 5">
    <name type="scientific">Quercus lobata</name>
    <name type="common">Valley oak</name>
    <dbReference type="NCBI Taxonomy" id="97700"/>
    <lineage>
        <taxon>Eukaryota</taxon>
        <taxon>Viridiplantae</taxon>
        <taxon>Streptophyta</taxon>
        <taxon>Embryophyta</taxon>
        <taxon>Tracheophyta</taxon>
        <taxon>Spermatophyta</taxon>
        <taxon>Magnoliopsida</taxon>
        <taxon>eudicotyledons</taxon>
        <taxon>Gunneridae</taxon>
        <taxon>Pentapetalae</taxon>
        <taxon>rosids</taxon>
        <taxon>fabids</taxon>
        <taxon>Fagales</taxon>
        <taxon>Fagaceae</taxon>
        <taxon>Quercus</taxon>
    </lineage>
</organism>
<evidence type="ECO:0000256" key="1">
    <source>
        <dbReference type="ARBA" id="ARBA00022737"/>
    </source>
</evidence>
<dbReference type="EMBL" id="LRBV02000003">
    <property type="status" value="NOT_ANNOTATED_CDS"/>
    <property type="molecule type" value="Genomic_DNA"/>
</dbReference>
<dbReference type="Pfam" id="PF13812">
    <property type="entry name" value="PPR_3"/>
    <property type="match status" value="1"/>
</dbReference>
<dbReference type="GO" id="GO:0005886">
    <property type="term" value="C:plasma membrane"/>
    <property type="evidence" value="ECO:0007669"/>
    <property type="project" value="TreeGrafter"/>
</dbReference>
<dbReference type="AlphaFoldDB" id="A0A7N2L574"/>
<reference evidence="4 5" key="1">
    <citation type="journal article" date="2016" name="G3 (Bethesda)">
        <title>First Draft Assembly and Annotation of the Genome of a California Endemic Oak Quercus lobata Nee (Fagaceae).</title>
        <authorList>
            <person name="Sork V.L."/>
            <person name="Fitz-Gibbon S.T."/>
            <person name="Puiu D."/>
            <person name="Crepeau M."/>
            <person name="Gugger P.F."/>
            <person name="Sherman R."/>
            <person name="Stevens K."/>
            <person name="Langley C.H."/>
            <person name="Pellegrini M."/>
            <person name="Salzberg S.L."/>
        </authorList>
    </citation>
    <scope>NUCLEOTIDE SEQUENCE [LARGE SCALE GENOMIC DNA]</scope>
    <source>
        <strain evidence="4 5">cv. SW786</strain>
    </source>
</reference>
<evidence type="ECO:0000256" key="3">
    <source>
        <dbReference type="PROSITE-ProRule" id="PRU00708"/>
    </source>
</evidence>
<keyword evidence="1" id="KW-0677">Repeat</keyword>